<reference evidence="7" key="1">
    <citation type="journal article" date="2019" name="Int. J. Syst. Evol. Microbiol.">
        <title>The Global Catalogue of Microorganisms (GCM) 10K type strain sequencing project: providing services to taxonomists for standard genome sequencing and annotation.</title>
        <authorList>
            <consortium name="The Broad Institute Genomics Platform"/>
            <consortium name="The Broad Institute Genome Sequencing Center for Infectious Disease"/>
            <person name="Wu L."/>
            <person name="Ma J."/>
        </authorList>
    </citation>
    <scope>NUCLEOTIDE SEQUENCE [LARGE SCALE GENOMIC DNA]</scope>
    <source>
        <strain evidence="7">IBRC-M 10813</strain>
    </source>
</reference>
<evidence type="ECO:0000313" key="7">
    <source>
        <dbReference type="Proteomes" id="UP001595843"/>
    </source>
</evidence>
<comment type="similarity">
    <text evidence="5">Belongs to the TatC family.</text>
</comment>
<evidence type="ECO:0000256" key="5">
    <source>
        <dbReference type="HAMAP-Rule" id="MF_00902"/>
    </source>
</evidence>
<dbReference type="Proteomes" id="UP001595843">
    <property type="component" value="Unassembled WGS sequence"/>
</dbReference>
<name>A0ABV8JH50_9BACL</name>
<keyword evidence="5" id="KW-0813">Transport</keyword>
<feature type="transmembrane region" description="Helical" evidence="5">
    <location>
        <begin position="156"/>
        <end position="182"/>
    </location>
</feature>
<proteinExistence type="inferred from homology"/>
<feature type="transmembrane region" description="Helical" evidence="5">
    <location>
        <begin position="194"/>
        <end position="209"/>
    </location>
</feature>
<keyword evidence="3 5" id="KW-1133">Transmembrane helix</keyword>
<feature type="transmembrane region" description="Helical" evidence="5">
    <location>
        <begin position="68"/>
        <end position="90"/>
    </location>
</feature>
<evidence type="ECO:0000256" key="1">
    <source>
        <dbReference type="ARBA" id="ARBA00004141"/>
    </source>
</evidence>
<feature type="transmembrane region" description="Helical" evidence="5">
    <location>
        <begin position="111"/>
        <end position="136"/>
    </location>
</feature>
<comment type="function">
    <text evidence="5">Part of the twin-arginine translocation (Tat) system that transports large folded proteins containing a characteristic twin-arginine motif in their signal peptide across membranes.</text>
</comment>
<comment type="subunit">
    <text evidence="5">Forms a complex with TatA.</text>
</comment>
<keyword evidence="4 5" id="KW-0472">Membrane</keyword>
<dbReference type="Pfam" id="PF00902">
    <property type="entry name" value="TatC"/>
    <property type="match status" value="1"/>
</dbReference>
<protein>
    <recommendedName>
        <fullName evidence="5">Sec-independent protein translocase protein TatC</fullName>
    </recommendedName>
</protein>
<comment type="subcellular location">
    <subcellularLocation>
        <location evidence="5">Cell membrane</location>
        <topology evidence="5">Multi-pass membrane protein</topology>
    </subcellularLocation>
    <subcellularLocation>
        <location evidence="1">Membrane</location>
        <topology evidence="1">Multi-pass membrane protein</topology>
    </subcellularLocation>
</comment>
<feature type="transmembrane region" description="Helical" evidence="5">
    <location>
        <begin position="20"/>
        <end position="43"/>
    </location>
</feature>
<evidence type="ECO:0000256" key="3">
    <source>
        <dbReference type="ARBA" id="ARBA00022989"/>
    </source>
</evidence>
<feature type="transmembrane region" description="Helical" evidence="5">
    <location>
        <begin position="215"/>
        <end position="232"/>
    </location>
</feature>
<gene>
    <name evidence="5 6" type="primary">tatC</name>
    <name evidence="6" type="ORF">ACFOUO_00400</name>
</gene>
<keyword evidence="5" id="KW-0653">Protein transport</keyword>
<dbReference type="NCBIfam" id="TIGR00945">
    <property type="entry name" value="tatC"/>
    <property type="match status" value="1"/>
</dbReference>
<evidence type="ECO:0000256" key="4">
    <source>
        <dbReference type="ARBA" id="ARBA00023136"/>
    </source>
</evidence>
<dbReference type="PRINTS" id="PR01840">
    <property type="entry name" value="TATCFAMILY"/>
</dbReference>
<dbReference type="InterPro" id="IPR002033">
    <property type="entry name" value="TatC"/>
</dbReference>
<keyword evidence="5" id="KW-0811">Translocation</keyword>
<evidence type="ECO:0000256" key="2">
    <source>
        <dbReference type="ARBA" id="ARBA00022692"/>
    </source>
</evidence>
<comment type="caution">
    <text evidence="6">The sequence shown here is derived from an EMBL/GenBank/DDBJ whole genome shotgun (WGS) entry which is preliminary data.</text>
</comment>
<dbReference type="RefSeq" id="WP_380701055.1">
    <property type="nucleotide sequence ID" value="NZ_JBHSAP010000003.1"/>
</dbReference>
<keyword evidence="5" id="KW-1003">Cell membrane</keyword>
<evidence type="ECO:0000313" key="6">
    <source>
        <dbReference type="EMBL" id="MFC4075284.1"/>
    </source>
</evidence>
<organism evidence="6 7">
    <name type="scientific">Salinithrix halophila</name>
    <dbReference type="NCBI Taxonomy" id="1485204"/>
    <lineage>
        <taxon>Bacteria</taxon>
        <taxon>Bacillati</taxon>
        <taxon>Bacillota</taxon>
        <taxon>Bacilli</taxon>
        <taxon>Bacillales</taxon>
        <taxon>Thermoactinomycetaceae</taxon>
        <taxon>Salinithrix</taxon>
    </lineage>
</organism>
<dbReference type="EMBL" id="JBHSAP010000003">
    <property type="protein sequence ID" value="MFC4075284.1"/>
    <property type="molecule type" value="Genomic_DNA"/>
</dbReference>
<keyword evidence="2 5" id="KW-0812">Transmembrane</keyword>
<dbReference type="HAMAP" id="MF_00902">
    <property type="entry name" value="TatC"/>
    <property type="match status" value="1"/>
</dbReference>
<sequence>MNQRHWTEHLGEMRGRILMVLAAFILSLMIGLFFAEPIIRWTIGDILNGTLEKTVKLNIFSPGEALSIYMQFAFIVALAFTMPVAFYQAWKFVQPGLTKKEQKATLSYIPFAMLLFIAGLCFGYYWVFPFLLNFMAVLTERLGAQETYGMYEFFRFLFRVVFPIALLFELPVVILFLTRIRIVTPQLLRKGRRYAWLGMVVLAALVTPPDLVSNILVSIPLILLYEGSIFLSDRVYRKMLAEEEAYEAKWKEDEEEWGSSFE</sequence>
<accession>A0ABV8JH50</accession>
<dbReference type="PANTHER" id="PTHR30371">
    <property type="entry name" value="SEC-INDEPENDENT PROTEIN TRANSLOCASE PROTEIN TATC"/>
    <property type="match status" value="1"/>
</dbReference>
<keyword evidence="7" id="KW-1185">Reference proteome</keyword>
<dbReference type="PANTHER" id="PTHR30371:SF0">
    <property type="entry name" value="SEC-INDEPENDENT PROTEIN TRANSLOCASE PROTEIN TATC, CHLOROPLASTIC-RELATED"/>
    <property type="match status" value="1"/>
</dbReference>